<feature type="transmembrane region" description="Helical" evidence="1">
    <location>
        <begin position="245"/>
        <end position="271"/>
    </location>
</feature>
<proteinExistence type="predicted"/>
<gene>
    <name evidence="2" type="ORF">GCM10007173_21060</name>
</gene>
<feature type="transmembrane region" description="Helical" evidence="1">
    <location>
        <begin position="38"/>
        <end position="61"/>
    </location>
</feature>
<keyword evidence="1" id="KW-0472">Membrane</keyword>
<feature type="transmembrane region" description="Helical" evidence="1">
    <location>
        <begin position="180"/>
        <end position="203"/>
    </location>
</feature>
<dbReference type="GeneID" id="303304462"/>
<keyword evidence="3" id="KW-1185">Reference proteome</keyword>
<organism evidence="2 3">
    <name type="scientific">Glutamicibacter ardleyensis</name>
    <dbReference type="NCBI Taxonomy" id="225894"/>
    <lineage>
        <taxon>Bacteria</taxon>
        <taxon>Bacillati</taxon>
        <taxon>Actinomycetota</taxon>
        <taxon>Actinomycetes</taxon>
        <taxon>Micrococcales</taxon>
        <taxon>Micrococcaceae</taxon>
        <taxon>Glutamicibacter</taxon>
    </lineage>
</organism>
<accession>A0ABQ2DKU3</accession>
<name>A0ABQ2DKU3_9MICC</name>
<dbReference type="PANTHER" id="PTHR30354">
    <property type="entry name" value="GNT FAMILY GLUCONATE TRANSPORTER"/>
    <property type="match status" value="1"/>
</dbReference>
<feature type="transmembrane region" description="Helical" evidence="1">
    <location>
        <begin position="120"/>
        <end position="143"/>
    </location>
</feature>
<evidence type="ECO:0000256" key="1">
    <source>
        <dbReference type="SAM" id="Phobius"/>
    </source>
</evidence>
<dbReference type="Pfam" id="PF02447">
    <property type="entry name" value="GntP_permease"/>
    <property type="match status" value="1"/>
</dbReference>
<feature type="transmembrane region" description="Helical" evidence="1">
    <location>
        <begin position="12"/>
        <end position="32"/>
    </location>
</feature>
<dbReference type="Proteomes" id="UP000606115">
    <property type="component" value="Unassembled WGS sequence"/>
</dbReference>
<dbReference type="NCBIfam" id="TIGR00791">
    <property type="entry name" value="gntP"/>
    <property type="match status" value="1"/>
</dbReference>
<feature type="transmembrane region" description="Helical" evidence="1">
    <location>
        <begin position="402"/>
        <end position="422"/>
    </location>
</feature>
<keyword evidence="1" id="KW-0812">Transmembrane</keyword>
<dbReference type="InterPro" id="IPR003474">
    <property type="entry name" value="Glcn_transporter"/>
</dbReference>
<evidence type="ECO:0000313" key="3">
    <source>
        <dbReference type="Proteomes" id="UP000606115"/>
    </source>
</evidence>
<protein>
    <submittedName>
        <fullName evidence="2">Gluconate permease</fullName>
    </submittedName>
</protein>
<reference evidence="3" key="1">
    <citation type="journal article" date="2019" name="Int. J. Syst. Evol. Microbiol.">
        <title>The Global Catalogue of Microorganisms (GCM) 10K type strain sequencing project: providing services to taxonomists for standard genome sequencing and annotation.</title>
        <authorList>
            <consortium name="The Broad Institute Genomics Platform"/>
            <consortium name="The Broad Institute Genome Sequencing Center for Infectious Disease"/>
            <person name="Wu L."/>
            <person name="Ma J."/>
        </authorList>
    </citation>
    <scope>NUCLEOTIDE SEQUENCE [LARGE SCALE GENOMIC DNA]</scope>
    <source>
        <strain evidence="3">CGMCC 1.3685</strain>
    </source>
</reference>
<feature type="transmembrane region" description="Helical" evidence="1">
    <location>
        <begin position="283"/>
        <end position="304"/>
    </location>
</feature>
<feature type="transmembrane region" description="Helical" evidence="1">
    <location>
        <begin position="316"/>
        <end position="341"/>
    </location>
</feature>
<feature type="transmembrane region" description="Helical" evidence="1">
    <location>
        <begin position="442"/>
        <end position="467"/>
    </location>
</feature>
<sequence>MTTELEMNWTLGTPALLGVAVAAIALLLLLIIRFRVHAFVALVLTSLLTAIAAGIPAGSIITTMTSGFGSTLASVALLVGLGAMLGRMLETSGGAEVLTNWLIEKFGEDRAPLALSVASLLFGFPIFFDAGLVVMMPIIFTVARRLGGSLLFYGIPAATAFSAMHIFVPPHPGPVAAAGLLNANVGLVLVFGLLVAIPTWYFAGHLFGKFVGKKFDIPVPDILNATLGNGQDKNHFKSSPSVRTVFSLLLLPLVLIFLNTGLNMLGSAGVVDPKAPWVQWLRLIGETPVALIITVLLGMYLLGFRKGKEKTLIETIVDSALGPVCSIILITGAGGMFGGVLRASGIGDAIASSLESVGLPLIVAGFLIAAVVRVAQGSATVALTTAAAIIQPAVLADTSLSSFEVVTMVLALAAGSVFASHVNDSGFWLISRFFQMDVPTTLRVWTVGQALVSVVGFACVMVLYAIAKLVS</sequence>
<comment type="caution">
    <text evidence="2">The sequence shown here is derived from an EMBL/GenBank/DDBJ whole genome shotgun (WGS) entry which is preliminary data.</text>
</comment>
<dbReference type="EMBL" id="BMKX01000004">
    <property type="protein sequence ID" value="GGJ61981.1"/>
    <property type="molecule type" value="Genomic_DNA"/>
</dbReference>
<evidence type="ECO:0000313" key="2">
    <source>
        <dbReference type="EMBL" id="GGJ61981.1"/>
    </source>
</evidence>
<keyword evidence="1" id="KW-1133">Transmembrane helix</keyword>
<feature type="transmembrane region" description="Helical" evidence="1">
    <location>
        <begin position="361"/>
        <end position="390"/>
    </location>
</feature>
<dbReference type="PIRSF" id="PIRSF002746">
    <property type="entry name" value="Gluconate_transporter"/>
    <property type="match status" value="1"/>
</dbReference>
<dbReference type="PANTHER" id="PTHR30354:SF25">
    <property type="entry name" value="INNER MEMBRANE PERMEASE YGBN"/>
    <property type="match status" value="1"/>
</dbReference>
<dbReference type="RefSeq" id="WP_096254197.1">
    <property type="nucleotide sequence ID" value="NZ_BMKX01000004.1"/>
</dbReference>
<feature type="transmembrane region" description="Helical" evidence="1">
    <location>
        <begin position="150"/>
        <end position="168"/>
    </location>
</feature>